<dbReference type="PANTHER" id="PTHR15592">
    <property type="entry name" value="MATRIN 3/NUCLEAR PROTEIN 220-RELATED"/>
    <property type="match status" value="1"/>
</dbReference>
<dbReference type="Pfam" id="PF00076">
    <property type="entry name" value="RRM_1"/>
    <property type="match status" value="1"/>
</dbReference>
<organism evidence="2 3">
    <name type="scientific">Acacia crassicarpa</name>
    <name type="common">northern wattle</name>
    <dbReference type="NCBI Taxonomy" id="499986"/>
    <lineage>
        <taxon>Eukaryota</taxon>
        <taxon>Viridiplantae</taxon>
        <taxon>Streptophyta</taxon>
        <taxon>Embryophyta</taxon>
        <taxon>Tracheophyta</taxon>
        <taxon>Spermatophyta</taxon>
        <taxon>Magnoliopsida</taxon>
        <taxon>eudicotyledons</taxon>
        <taxon>Gunneridae</taxon>
        <taxon>Pentapetalae</taxon>
        <taxon>rosids</taxon>
        <taxon>fabids</taxon>
        <taxon>Fabales</taxon>
        <taxon>Fabaceae</taxon>
        <taxon>Caesalpinioideae</taxon>
        <taxon>mimosoid clade</taxon>
        <taxon>Acacieae</taxon>
        <taxon>Acacia</taxon>
    </lineage>
</organism>
<dbReference type="Gene3D" id="3.30.70.330">
    <property type="match status" value="1"/>
</dbReference>
<dbReference type="GO" id="GO:0003723">
    <property type="term" value="F:RNA binding"/>
    <property type="evidence" value="ECO:0007669"/>
    <property type="project" value="InterPro"/>
</dbReference>
<evidence type="ECO:0000313" key="2">
    <source>
        <dbReference type="EMBL" id="KAK4276232.1"/>
    </source>
</evidence>
<dbReference type="InterPro" id="IPR012677">
    <property type="entry name" value="Nucleotide-bd_a/b_plait_sf"/>
</dbReference>
<comment type="caution">
    <text evidence="2">The sequence shown here is derived from an EMBL/GenBank/DDBJ whole genome shotgun (WGS) entry which is preliminary data.</text>
</comment>
<accession>A0AAE1MQ45</accession>
<dbReference type="Proteomes" id="UP001293593">
    <property type="component" value="Unassembled WGS sequence"/>
</dbReference>
<sequence>MQVFSAFGFVHKITTFEKTARFQALVQFSDAETATSAKDALDGRSIPRYPNSQRVTYGQFIKASLLFSNCFVFYPSLCGAYSIRAVIYLAQISHALLK</sequence>
<evidence type="ECO:0000313" key="3">
    <source>
        <dbReference type="Proteomes" id="UP001293593"/>
    </source>
</evidence>
<gene>
    <name evidence="2" type="ORF">QN277_019201</name>
</gene>
<dbReference type="SUPFAM" id="SSF54928">
    <property type="entry name" value="RNA-binding domain, RBD"/>
    <property type="match status" value="1"/>
</dbReference>
<dbReference type="InterPro" id="IPR000504">
    <property type="entry name" value="RRM_dom"/>
</dbReference>
<protein>
    <recommendedName>
        <fullName evidence="1">RRM domain-containing protein</fullName>
    </recommendedName>
</protein>
<reference evidence="2" key="1">
    <citation type="submission" date="2023-10" db="EMBL/GenBank/DDBJ databases">
        <title>Chromosome-level genome of the transformable northern wattle, Acacia crassicarpa.</title>
        <authorList>
            <person name="Massaro I."/>
            <person name="Sinha N.R."/>
            <person name="Poethig S."/>
            <person name="Leichty A.R."/>
        </authorList>
    </citation>
    <scope>NUCLEOTIDE SEQUENCE</scope>
    <source>
        <strain evidence="2">Acra3RX</strain>
        <tissue evidence="2">Leaf</tissue>
    </source>
</reference>
<dbReference type="AlphaFoldDB" id="A0AAE1MQ45"/>
<keyword evidence="3" id="KW-1185">Reference proteome</keyword>
<dbReference type="EMBL" id="JAWXYG010000004">
    <property type="protein sequence ID" value="KAK4276232.1"/>
    <property type="molecule type" value="Genomic_DNA"/>
</dbReference>
<dbReference type="InterPro" id="IPR035979">
    <property type="entry name" value="RBD_domain_sf"/>
</dbReference>
<proteinExistence type="predicted"/>
<evidence type="ECO:0000259" key="1">
    <source>
        <dbReference type="Pfam" id="PF00076"/>
    </source>
</evidence>
<feature type="domain" description="RRM" evidence="1">
    <location>
        <begin position="2"/>
        <end position="47"/>
    </location>
</feature>
<name>A0AAE1MQ45_9FABA</name>